<dbReference type="PROSITE" id="PS50977">
    <property type="entry name" value="HTH_TETR_2"/>
    <property type="match status" value="1"/>
</dbReference>
<feature type="domain" description="HTH tetR-type" evidence="3">
    <location>
        <begin position="6"/>
        <end position="66"/>
    </location>
</feature>
<keyword evidence="1 2" id="KW-0238">DNA-binding</keyword>
<gene>
    <name evidence="4" type="ORF">GCM10009545_40500</name>
    <name evidence="5" type="ORF">GCM10011581_07320</name>
</gene>
<dbReference type="Proteomes" id="UP000597989">
    <property type="component" value="Unassembled WGS sequence"/>
</dbReference>
<dbReference type="InterPro" id="IPR050109">
    <property type="entry name" value="HTH-type_TetR-like_transc_reg"/>
</dbReference>
<dbReference type="AlphaFoldDB" id="A0A917JMB0"/>
<dbReference type="GO" id="GO:0006355">
    <property type="term" value="P:regulation of DNA-templated transcription"/>
    <property type="evidence" value="ECO:0007669"/>
    <property type="project" value="UniProtKB-ARBA"/>
</dbReference>
<protein>
    <submittedName>
        <fullName evidence="5">HTH-type transcriptional repressor</fullName>
    </submittedName>
    <submittedName>
        <fullName evidence="4">TetR family transcriptional regulator</fullName>
    </submittedName>
</protein>
<evidence type="ECO:0000313" key="5">
    <source>
        <dbReference type="EMBL" id="GGI72893.1"/>
    </source>
</evidence>
<evidence type="ECO:0000259" key="3">
    <source>
        <dbReference type="PROSITE" id="PS50977"/>
    </source>
</evidence>
<reference evidence="5" key="4">
    <citation type="submission" date="2020-09" db="EMBL/GenBank/DDBJ databases">
        <authorList>
            <person name="Sun Q."/>
            <person name="Zhou Y."/>
        </authorList>
    </citation>
    <scope>NUCLEOTIDE SEQUENCE</scope>
    <source>
        <strain evidence="5">CGMCC 4.7206</strain>
    </source>
</reference>
<feature type="DNA-binding region" description="H-T-H motif" evidence="2">
    <location>
        <begin position="29"/>
        <end position="48"/>
    </location>
</feature>
<dbReference type="InterPro" id="IPR041467">
    <property type="entry name" value="Sco4008_C"/>
</dbReference>
<proteinExistence type="predicted"/>
<evidence type="ECO:0000256" key="2">
    <source>
        <dbReference type="PROSITE-ProRule" id="PRU00335"/>
    </source>
</evidence>
<evidence type="ECO:0000313" key="6">
    <source>
        <dbReference type="Proteomes" id="UP000597989"/>
    </source>
</evidence>
<comment type="caution">
    <text evidence="5">The sequence shown here is derived from an EMBL/GenBank/DDBJ whole genome shotgun (WGS) entry which is preliminary data.</text>
</comment>
<dbReference type="Pfam" id="PF17926">
    <property type="entry name" value="TetR_C_21"/>
    <property type="match status" value="1"/>
</dbReference>
<reference evidence="4" key="5">
    <citation type="submission" date="2023-12" db="EMBL/GenBank/DDBJ databases">
        <authorList>
            <person name="Sun Q."/>
            <person name="Inoue M."/>
        </authorList>
    </citation>
    <scope>NUCLEOTIDE SEQUENCE</scope>
    <source>
        <strain evidence="4">JCM 10664</strain>
    </source>
</reference>
<dbReference type="Gene3D" id="1.10.357.10">
    <property type="entry name" value="Tetracycline Repressor, domain 2"/>
    <property type="match status" value="1"/>
</dbReference>
<organism evidence="5 6">
    <name type="scientific">Saccharopolyspora thermophila</name>
    <dbReference type="NCBI Taxonomy" id="89367"/>
    <lineage>
        <taxon>Bacteria</taxon>
        <taxon>Bacillati</taxon>
        <taxon>Actinomycetota</taxon>
        <taxon>Actinomycetes</taxon>
        <taxon>Pseudonocardiales</taxon>
        <taxon>Pseudonocardiaceae</taxon>
        <taxon>Saccharopolyspora</taxon>
    </lineage>
</organism>
<name>A0A917JMB0_9PSEU</name>
<reference evidence="7" key="3">
    <citation type="journal article" date="2019" name="Int. J. Syst. Evol. Microbiol.">
        <title>The Global Catalogue of Microorganisms (GCM) 10K type strain sequencing project: providing services to taxonomists for standard genome sequencing and annotation.</title>
        <authorList>
            <consortium name="The Broad Institute Genomics Platform"/>
            <consortium name="The Broad Institute Genome Sequencing Center for Infectious Disease"/>
            <person name="Wu L."/>
            <person name="Ma J."/>
        </authorList>
    </citation>
    <scope>NUCLEOTIDE SEQUENCE [LARGE SCALE GENOMIC DNA]</scope>
    <source>
        <strain evidence="7">JCM 10664</strain>
    </source>
</reference>
<dbReference type="InterPro" id="IPR009057">
    <property type="entry name" value="Homeodomain-like_sf"/>
</dbReference>
<dbReference type="Pfam" id="PF00440">
    <property type="entry name" value="TetR_N"/>
    <property type="match status" value="1"/>
</dbReference>
<dbReference type="InterPro" id="IPR001647">
    <property type="entry name" value="HTH_TetR"/>
</dbReference>
<dbReference type="PANTHER" id="PTHR30328:SF54">
    <property type="entry name" value="HTH-TYPE TRANSCRIPTIONAL REPRESSOR SCO4008"/>
    <property type="match status" value="1"/>
</dbReference>
<dbReference type="Proteomes" id="UP001500220">
    <property type="component" value="Unassembled WGS sequence"/>
</dbReference>
<keyword evidence="7" id="KW-1185">Reference proteome</keyword>
<reference evidence="4" key="1">
    <citation type="journal article" date="2014" name="Int. J. Syst. Evol. Microbiol.">
        <title>Complete genome of a new Firmicutes species belonging to the dominant human colonic microbiota ('Ruminococcus bicirculans') reveals two chromosomes and a selective capacity to utilize plant glucans.</title>
        <authorList>
            <consortium name="NISC Comparative Sequencing Program"/>
            <person name="Wegmann U."/>
            <person name="Louis P."/>
            <person name="Goesmann A."/>
            <person name="Henrissat B."/>
            <person name="Duncan S.H."/>
            <person name="Flint H.J."/>
        </authorList>
    </citation>
    <scope>NUCLEOTIDE SEQUENCE</scope>
    <source>
        <strain evidence="4">JCM 10664</strain>
    </source>
</reference>
<accession>A0A917JMB0</accession>
<evidence type="ECO:0000256" key="1">
    <source>
        <dbReference type="ARBA" id="ARBA00023125"/>
    </source>
</evidence>
<dbReference type="SUPFAM" id="SSF46689">
    <property type="entry name" value="Homeodomain-like"/>
    <property type="match status" value="1"/>
</dbReference>
<dbReference type="EMBL" id="BAAAHC010000017">
    <property type="protein sequence ID" value="GAA0533839.1"/>
    <property type="molecule type" value="Genomic_DNA"/>
</dbReference>
<dbReference type="InterPro" id="IPR036271">
    <property type="entry name" value="Tet_transcr_reg_TetR-rel_C_sf"/>
</dbReference>
<dbReference type="RefSeq" id="WP_188985447.1">
    <property type="nucleotide sequence ID" value="NZ_BAAAHC010000017.1"/>
</dbReference>
<dbReference type="EMBL" id="BMMT01000002">
    <property type="protein sequence ID" value="GGI72893.1"/>
    <property type="molecule type" value="Genomic_DNA"/>
</dbReference>
<dbReference type="SUPFAM" id="SSF48498">
    <property type="entry name" value="Tetracyclin repressor-like, C-terminal domain"/>
    <property type="match status" value="1"/>
</dbReference>
<dbReference type="GO" id="GO:0003677">
    <property type="term" value="F:DNA binding"/>
    <property type="evidence" value="ECO:0007669"/>
    <property type="project" value="UniProtKB-UniRule"/>
</dbReference>
<reference evidence="5 6" key="2">
    <citation type="journal article" date="2014" name="Int. J. Syst. Evol. Microbiol.">
        <title>Complete genome sequence of Corynebacterium casei LMG S-19264T (=DSM 44701T), isolated from a smear-ripened cheese.</title>
        <authorList>
            <consortium name="US DOE Joint Genome Institute (JGI-PGF)"/>
            <person name="Walter F."/>
            <person name="Albersmeier A."/>
            <person name="Kalinowski J."/>
            <person name="Ruckert C."/>
        </authorList>
    </citation>
    <scope>NUCLEOTIDE SEQUENCE [LARGE SCALE GENOMIC DNA]</scope>
    <source>
        <strain evidence="5 6">CGMCC 4.7206</strain>
    </source>
</reference>
<evidence type="ECO:0000313" key="7">
    <source>
        <dbReference type="Proteomes" id="UP001500220"/>
    </source>
</evidence>
<sequence>MSRNAEATRARIFEAAIAEFAAHGIAGARVDRIAQQAKANKQLIYAYYGSKDELFTAVLERTMAELAAEVPIDGGDLPGYVDRIAQYHRKHPHVLRLLLWESLERGDSGVVSESERTAHYREKAESVRHAQDSGKVTTEFDPGMLALLSIGMISWPLAVPQLRRMMLGDAKFGDLRDAARKAVARLAEPR</sequence>
<evidence type="ECO:0000313" key="4">
    <source>
        <dbReference type="EMBL" id="GAA0533839.1"/>
    </source>
</evidence>
<dbReference type="PANTHER" id="PTHR30328">
    <property type="entry name" value="TRANSCRIPTIONAL REPRESSOR"/>
    <property type="match status" value="1"/>
</dbReference>